<protein>
    <submittedName>
        <fullName evidence="7">Helicase</fullName>
    </submittedName>
</protein>
<dbReference type="RefSeq" id="WP_109694438.1">
    <property type="nucleotide sequence ID" value="NZ_QGDD01000005.1"/>
</dbReference>
<keyword evidence="1 5" id="KW-0547">Nucleotide-binding</keyword>
<evidence type="ECO:0000313" key="7">
    <source>
        <dbReference type="EMBL" id="PWN02674.1"/>
    </source>
</evidence>
<dbReference type="InterPro" id="IPR027417">
    <property type="entry name" value="P-loop_NTPase"/>
</dbReference>
<dbReference type="InterPro" id="IPR000212">
    <property type="entry name" value="DNA_helicase_UvrD/REP"/>
</dbReference>
<dbReference type="PROSITE" id="PS51198">
    <property type="entry name" value="UVRD_HELICASE_ATP_BIND"/>
    <property type="match status" value="1"/>
</dbReference>
<gene>
    <name evidence="7" type="ORF">DJ010_13315</name>
</gene>
<dbReference type="GO" id="GO:0016787">
    <property type="term" value="F:hydrolase activity"/>
    <property type="evidence" value="ECO:0007669"/>
    <property type="project" value="UniProtKB-UniRule"/>
</dbReference>
<dbReference type="InterPro" id="IPR014016">
    <property type="entry name" value="UvrD-like_ATP-bd"/>
</dbReference>
<dbReference type="Proteomes" id="UP000245507">
    <property type="component" value="Unassembled WGS sequence"/>
</dbReference>
<evidence type="ECO:0000313" key="8">
    <source>
        <dbReference type="Proteomes" id="UP000245507"/>
    </source>
</evidence>
<evidence type="ECO:0000256" key="5">
    <source>
        <dbReference type="PROSITE-ProRule" id="PRU00560"/>
    </source>
</evidence>
<keyword evidence="4 5" id="KW-0067">ATP-binding</keyword>
<keyword evidence="3 5" id="KW-0347">Helicase</keyword>
<dbReference type="SUPFAM" id="SSF52540">
    <property type="entry name" value="P-loop containing nucleoside triphosphate hydrolases"/>
    <property type="match status" value="1"/>
</dbReference>
<dbReference type="OrthoDB" id="9787585at2"/>
<dbReference type="PANTHER" id="PTHR11070">
    <property type="entry name" value="UVRD / RECB / PCRA DNA HELICASE FAMILY MEMBER"/>
    <property type="match status" value="1"/>
</dbReference>
<dbReference type="GO" id="GO:0043138">
    <property type="term" value="F:3'-5' DNA helicase activity"/>
    <property type="evidence" value="ECO:0007669"/>
    <property type="project" value="TreeGrafter"/>
</dbReference>
<name>A0A316TKC4_9ACTN</name>
<reference evidence="7 8" key="1">
    <citation type="submission" date="2018-05" db="EMBL/GenBank/DDBJ databases">
        <title>Nocardioides silvaticus genome.</title>
        <authorList>
            <person name="Li C."/>
            <person name="Wang G."/>
        </authorList>
    </citation>
    <scope>NUCLEOTIDE SEQUENCE [LARGE SCALE GENOMIC DNA]</scope>
    <source>
        <strain evidence="7 8">CCTCC AB 2018079</strain>
    </source>
</reference>
<dbReference type="PANTHER" id="PTHR11070:SF45">
    <property type="entry name" value="DNA 3'-5' HELICASE"/>
    <property type="match status" value="1"/>
</dbReference>
<keyword evidence="8" id="KW-1185">Reference proteome</keyword>
<sequence>MADQLADREVASEQAFVDRVYQQLERAGAAAQQLATEGHSRGRLGHEGGLVERDAMVFQAAKRIAQLDAAHEGLVFGRLDLAASVDEQPRYVGRIGLRDDNRDSLLIDWRAPAAAVFYQATAAEPQDVIRRRVLRSSGPRVVGVEDELLDAEALAAAEAEGRELPIVGEGALMAQLSRARDRSMHSIVATIQAEQDKAIRAPGKGVVSISGGPGTGKTVVALHRAAYLLYNDRRRYESGGVLIVGPSGVFMRYIERVLPSLGETAVALRSLGEVVDGFRATRHDEPAVADVKGSERMAELLRRAARQQAPGSPTEYRVFWRDDRIVLDRGALGRVRRNLMSQGRRNKQLPRVSAALLDAMWRQVRGERGREQGREKFDDEMLSRDDFLEFALAWWPPLDAPTVLSWLREPDFLSRVADGVLSTEEQRLLLKSWVSNGPAGSPGGAPDLSIEDIPLVDELRYLLGDVPQKADDERDDPMALIEGAVDIQELMTASDREYAPSGRAWAPPTHSIEDDAYAHVLIDEAQDLTPMQWRMVGRRGRTASWTIVGDLAQSSWPAPEEAAAARASVLEGKPNHEFHLSTNYRNSAEIYEFAAAYAERVGLPADLPDAVRRTGVAPTEIAGVADLEAATRDAVVAMAREVAGTVGIVVPAARRSDVNAWLASWPELAEDARGARAAIDSSVPPSGDDRVVVLTGLDTKGLEFDGIVVVSPEEIEAESATGRATLYVVLTRATQLLTTLS</sequence>
<dbReference type="Gene3D" id="3.40.50.300">
    <property type="entry name" value="P-loop containing nucleotide triphosphate hydrolases"/>
    <property type="match status" value="3"/>
</dbReference>
<dbReference type="AlphaFoldDB" id="A0A316TKC4"/>
<feature type="domain" description="UvrD-like helicase ATP-binding" evidence="6">
    <location>
        <begin position="190"/>
        <end position="587"/>
    </location>
</feature>
<evidence type="ECO:0000256" key="3">
    <source>
        <dbReference type="ARBA" id="ARBA00022806"/>
    </source>
</evidence>
<evidence type="ECO:0000256" key="2">
    <source>
        <dbReference type="ARBA" id="ARBA00022801"/>
    </source>
</evidence>
<dbReference type="GO" id="GO:0005524">
    <property type="term" value="F:ATP binding"/>
    <property type="evidence" value="ECO:0007669"/>
    <property type="project" value="UniProtKB-UniRule"/>
</dbReference>
<dbReference type="GO" id="GO:0005829">
    <property type="term" value="C:cytosol"/>
    <property type="evidence" value="ECO:0007669"/>
    <property type="project" value="TreeGrafter"/>
</dbReference>
<evidence type="ECO:0000256" key="4">
    <source>
        <dbReference type="ARBA" id="ARBA00022840"/>
    </source>
</evidence>
<proteinExistence type="predicted"/>
<keyword evidence="2 5" id="KW-0378">Hydrolase</keyword>
<dbReference type="GO" id="GO:0003677">
    <property type="term" value="F:DNA binding"/>
    <property type="evidence" value="ECO:0007669"/>
    <property type="project" value="InterPro"/>
</dbReference>
<accession>A0A316TKC4</accession>
<feature type="binding site" evidence="5">
    <location>
        <begin position="211"/>
        <end position="218"/>
    </location>
    <ligand>
        <name>ATP</name>
        <dbReference type="ChEBI" id="CHEBI:30616"/>
    </ligand>
</feature>
<dbReference type="EMBL" id="QGDD01000005">
    <property type="protein sequence ID" value="PWN02674.1"/>
    <property type="molecule type" value="Genomic_DNA"/>
</dbReference>
<evidence type="ECO:0000256" key="1">
    <source>
        <dbReference type="ARBA" id="ARBA00022741"/>
    </source>
</evidence>
<comment type="caution">
    <text evidence="7">The sequence shown here is derived from an EMBL/GenBank/DDBJ whole genome shotgun (WGS) entry which is preliminary data.</text>
</comment>
<evidence type="ECO:0000259" key="6">
    <source>
        <dbReference type="PROSITE" id="PS51198"/>
    </source>
</evidence>
<organism evidence="7 8">
    <name type="scientific">Nocardioides silvaticus</name>
    <dbReference type="NCBI Taxonomy" id="2201891"/>
    <lineage>
        <taxon>Bacteria</taxon>
        <taxon>Bacillati</taxon>
        <taxon>Actinomycetota</taxon>
        <taxon>Actinomycetes</taxon>
        <taxon>Propionibacteriales</taxon>
        <taxon>Nocardioidaceae</taxon>
        <taxon>Nocardioides</taxon>
    </lineage>
</organism>
<dbReference type="GO" id="GO:0000725">
    <property type="term" value="P:recombinational repair"/>
    <property type="evidence" value="ECO:0007669"/>
    <property type="project" value="TreeGrafter"/>
</dbReference>